<reference evidence="3 4" key="1">
    <citation type="submission" date="2024-01" db="EMBL/GenBank/DDBJ databases">
        <authorList>
            <person name="Waweru B."/>
        </authorList>
    </citation>
    <scope>NUCLEOTIDE SEQUENCE [LARGE SCALE GENOMIC DNA]</scope>
</reference>
<dbReference type="SMART" id="SM00151">
    <property type="entry name" value="SWIB"/>
    <property type="match status" value="1"/>
</dbReference>
<evidence type="ECO:0000259" key="2">
    <source>
        <dbReference type="SMART" id="SM00151"/>
    </source>
</evidence>
<dbReference type="EMBL" id="CAWUPB010000950">
    <property type="protein sequence ID" value="CAK7334567.1"/>
    <property type="molecule type" value="Genomic_DNA"/>
</dbReference>
<dbReference type="SUPFAM" id="SSF47592">
    <property type="entry name" value="SWIB/MDM2 domain"/>
    <property type="match status" value="1"/>
</dbReference>
<dbReference type="AlphaFoldDB" id="A0AAV1RES6"/>
<sequence>MAAAGGRASRSLKKAVVKRPAYASLGSVVNAQIKAKLTPSSKCNLGKFLGIPEPPTSDTSKLISMFIKLNNLKNPGSMKKDSLSEEKLRSMLEGKERVGMAEIAKLLAQQYPKPVYVDILGPGMFIAYMLCAVTRYGVHFSYLALEEPSLIHFFLITAFGIEACLLSSLIMVRPLEQWLAANANS</sequence>
<dbReference type="InterPro" id="IPR003121">
    <property type="entry name" value="SWIB_MDM2_domain"/>
</dbReference>
<comment type="caution">
    <text evidence="3">The sequence shown here is derived from an EMBL/GenBank/DDBJ whole genome shotgun (WGS) entry which is preliminary data.</text>
</comment>
<keyword evidence="1" id="KW-0812">Transmembrane</keyword>
<proteinExistence type="predicted"/>
<feature type="transmembrane region" description="Helical" evidence="1">
    <location>
        <begin position="115"/>
        <end position="138"/>
    </location>
</feature>
<keyword evidence="1" id="KW-1133">Transmembrane helix</keyword>
<dbReference type="Proteomes" id="UP001314170">
    <property type="component" value="Unassembled WGS sequence"/>
</dbReference>
<dbReference type="Gene3D" id="1.10.245.10">
    <property type="entry name" value="SWIB/MDM2 domain"/>
    <property type="match status" value="1"/>
</dbReference>
<accession>A0AAV1RES6</accession>
<keyword evidence="1" id="KW-0472">Membrane</keyword>
<feature type="transmembrane region" description="Helical" evidence="1">
    <location>
        <begin position="150"/>
        <end position="172"/>
    </location>
</feature>
<dbReference type="InterPro" id="IPR036885">
    <property type="entry name" value="SWIB_MDM2_dom_sf"/>
</dbReference>
<dbReference type="Pfam" id="PF02201">
    <property type="entry name" value="SWIB"/>
    <property type="match status" value="1"/>
</dbReference>
<dbReference type="CDD" id="cd10567">
    <property type="entry name" value="SWIB-MDM2_like"/>
    <property type="match status" value="1"/>
</dbReference>
<gene>
    <name evidence="3" type="ORF">DCAF_LOCUS9986</name>
</gene>
<name>A0AAV1RES6_9ROSI</name>
<feature type="domain" description="SWIB" evidence="2">
    <location>
        <begin position="33"/>
        <end position="114"/>
    </location>
</feature>
<keyword evidence="4" id="KW-1185">Reference proteome</keyword>
<evidence type="ECO:0000256" key="1">
    <source>
        <dbReference type="SAM" id="Phobius"/>
    </source>
</evidence>
<evidence type="ECO:0000313" key="4">
    <source>
        <dbReference type="Proteomes" id="UP001314170"/>
    </source>
</evidence>
<protein>
    <recommendedName>
        <fullName evidence="2">SWIB domain-containing protein</fullName>
    </recommendedName>
</protein>
<dbReference type="InterPro" id="IPR019835">
    <property type="entry name" value="SWIB_domain"/>
</dbReference>
<organism evidence="3 4">
    <name type="scientific">Dovyalis caffra</name>
    <dbReference type="NCBI Taxonomy" id="77055"/>
    <lineage>
        <taxon>Eukaryota</taxon>
        <taxon>Viridiplantae</taxon>
        <taxon>Streptophyta</taxon>
        <taxon>Embryophyta</taxon>
        <taxon>Tracheophyta</taxon>
        <taxon>Spermatophyta</taxon>
        <taxon>Magnoliopsida</taxon>
        <taxon>eudicotyledons</taxon>
        <taxon>Gunneridae</taxon>
        <taxon>Pentapetalae</taxon>
        <taxon>rosids</taxon>
        <taxon>fabids</taxon>
        <taxon>Malpighiales</taxon>
        <taxon>Salicaceae</taxon>
        <taxon>Flacourtieae</taxon>
        <taxon>Dovyalis</taxon>
    </lineage>
</organism>
<evidence type="ECO:0000313" key="3">
    <source>
        <dbReference type="EMBL" id="CAK7334567.1"/>
    </source>
</evidence>